<organism evidence="1 2">
    <name type="scientific">Winogradskyella eximia</name>
    <dbReference type="NCBI Taxonomy" id="262006"/>
    <lineage>
        <taxon>Bacteria</taxon>
        <taxon>Pseudomonadati</taxon>
        <taxon>Bacteroidota</taxon>
        <taxon>Flavobacteriia</taxon>
        <taxon>Flavobacteriales</taxon>
        <taxon>Flavobacteriaceae</taxon>
        <taxon>Winogradskyella</taxon>
    </lineage>
</organism>
<evidence type="ECO:0008006" key="3">
    <source>
        <dbReference type="Google" id="ProtNLM"/>
    </source>
</evidence>
<keyword evidence="2" id="KW-1185">Reference proteome</keyword>
<protein>
    <recommendedName>
        <fullName evidence="3">SpoIIAA-like protein</fullName>
    </recommendedName>
</protein>
<sequence length="154" mass="18209">MITLLIHYPNKTMHSARYKDLYKEVLKEFNYRFGNVFVFEGFIISEINEGVSFSWEEHAQRIVRDVTDFTHCDGGNLVYLSHRIHSYSLVPNDWLKFFRNSFELKGYGVIGYNKLSFVNTVIENLFFKKKIRRFTTLEAAVDWAKSFDVVEVKS</sequence>
<dbReference type="Proteomes" id="UP000256980">
    <property type="component" value="Unassembled WGS sequence"/>
</dbReference>
<proteinExistence type="predicted"/>
<gene>
    <name evidence="1" type="ORF">DFQ10_11160</name>
</gene>
<dbReference type="EMBL" id="QRDV01000011">
    <property type="protein sequence ID" value="RED38239.1"/>
    <property type="molecule type" value="Genomic_DNA"/>
</dbReference>
<evidence type="ECO:0000313" key="2">
    <source>
        <dbReference type="Proteomes" id="UP000256980"/>
    </source>
</evidence>
<reference evidence="1 2" key="1">
    <citation type="submission" date="2018-07" db="EMBL/GenBank/DDBJ databases">
        <title>Genomic Encyclopedia of Type Strains, Phase III (KMG-III): the genomes of soil and plant-associated and newly described type strains.</title>
        <authorList>
            <person name="Whitman W."/>
        </authorList>
    </citation>
    <scope>NUCLEOTIDE SEQUENCE [LARGE SCALE GENOMIC DNA]</scope>
    <source>
        <strain evidence="1 2">CECT 7946</strain>
    </source>
</reference>
<evidence type="ECO:0000313" key="1">
    <source>
        <dbReference type="EMBL" id="RED38239.1"/>
    </source>
</evidence>
<accession>A0A3D9GPW0</accession>
<dbReference type="AlphaFoldDB" id="A0A3D9GPW0"/>
<comment type="caution">
    <text evidence="1">The sequence shown here is derived from an EMBL/GenBank/DDBJ whole genome shotgun (WGS) entry which is preliminary data.</text>
</comment>
<name>A0A3D9GPW0_9FLAO</name>